<reference evidence="2" key="2">
    <citation type="submission" date="2023-06" db="EMBL/GenBank/DDBJ databases">
        <authorList>
            <consortium name="Lawrence Berkeley National Laboratory"/>
            <person name="Mondo S.J."/>
            <person name="Hensen N."/>
            <person name="Bonometti L."/>
            <person name="Westerberg I."/>
            <person name="Brannstrom I.O."/>
            <person name="Guillou S."/>
            <person name="Cros-Aarteil S."/>
            <person name="Calhoun S."/>
            <person name="Haridas S."/>
            <person name="Kuo A."/>
            <person name="Pangilinan J."/>
            <person name="Riley R."/>
            <person name="Labutti K."/>
            <person name="Andreopoulos B."/>
            <person name="Lipzen A."/>
            <person name="Chen C."/>
            <person name="Yanf M."/>
            <person name="Daum C."/>
            <person name="Ng V."/>
            <person name="Clum A."/>
            <person name="Steindorff A."/>
            <person name="Ohm R."/>
            <person name="Martin F."/>
            <person name="Silar P."/>
            <person name="Natvig D."/>
            <person name="Lalanne C."/>
            <person name="Gautier V."/>
            <person name="Ament-Velasquez S.L."/>
            <person name="Kruys A."/>
            <person name="Hutchinson M.I."/>
            <person name="Powell A.J."/>
            <person name="Barry K."/>
            <person name="Miller A.N."/>
            <person name="Grigoriev I.V."/>
            <person name="Debuchy R."/>
            <person name="Gladieux P."/>
            <person name="Thoren M.H."/>
            <person name="Johannesson H."/>
        </authorList>
    </citation>
    <scope>NUCLEOTIDE SEQUENCE</scope>
    <source>
        <strain evidence="2">PSN324</strain>
    </source>
</reference>
<proteinExistence type="predicted"/>
<keyword evidence="3" id="KW-1185">Reference proteome</keyword>
<dbReference type="Proteomes" id="UP001321749">
    <property type="component" value="Unassembled WGS sequence"/>
</dbReference>
<dbReference type="EMBL" id="MU865030">
    <property type="protein sequence ID" value="KAK4459702.1"/>
    <property type="molecule type" value="Genomic_DNA"/>
</dbReference>
<accession>A0AAV9HGS9</accession>
<reference evidence="2" key="1">
    <citation type="journal article" date="2023" name="Mol. Phylogenet. Evol.">
        <title>Genome-scale phylogeny and comparative genomics of the fungal order Sordariales.</title>
        <authorList>
            <person name="Hensen N."/>
            <person name="Bonometti L."/>
            <person name="Westerberg I."/>
            <person name="Brannstrom I.O."/>
            <person name="Guillou S."/>
            <person name="Cros-Aarteil S."/>
            <person name="Calhoun S."/>
            <person name="Haridas S."/>
            <person name="Kuo A."/>
            <person name="Mondo S."/>
            <person name="Pangilinan J."/>
            <person name="Riley R."/>
            <person name="LaButti K."/>
            <person name="Andreopoulos B."/>
            <person name="Lipzen A."/>
            <person name="Chen C."/>
            <person name="Yan M."/>
            <person name="Daum C."/>
            <person name="Ng V."/>
            <person name="Clum A."/>
            <person name="Steindorff A."/>
            <person name="Ohm R.A."/>
            <person name="Martin F."/>
            <person name="Silar P."/>
            <person name="Natvig D.O."/>
            <person name="Lalanne C."/>
            <person name="Gautier V."/>
            <person name="Ament-Velasquez S.L."/>
            <person name="Kruys A."/>
            <person name="Hutchinson M.I."/>
            <person name="Powell A.J."/>
            <person name="Barry K."/>
            <person name="Miller A.N."/>
            <person name="Grigoriev I.V."/>
            <person name="Debuchy R."/>
            <person name="Gladieux P."/>
            <person name="Hiltunen Thoren M."/>
            <person name="Johannesson H."/>
        </authorList>
    </citation>
    <scope>NUCLEOTIDE SEQUENCE</scope>
    <source>
        <strain evidence="2">PSN324</strain>
    </source>
</reference>
<gene>
    <name evidence="2" type="ORF">QBC42DRAFT_273916</name>
</gene>
<feature type="chain" id="PRO_5043653600" evidence="1">
    <location>
        <begin position="18"/>
        <end position="58"/>
    </location>
</feature>
<name>A0AAV9HGS9_9PEZI</name>
<comment type="caution">
    <text evidence="2">The sequence shown here is derived from an EMBL/GenBank/DDBJ whole genome shotgun (WGS) entry which is preliminary data.</text>
</comment>
<evidence type="ECO:0000313" key="2">
    <source>
        <dbReference type="EMBL" id="KAK4459702.1"/>
    </source>
</evidence>
<feature type="signal peptide" evidence="1">
    <location>
        <begin position="1"/>
        <end position="17"/>
    </location>
</feature>
<sequence>MRLAVTVVSLLVALAAAAPEMTLEKRQERLLCSCDERRCVGPTCCANGTCGPGSFAPL</sequence>
<evidence type="ECO:0000313" key="3">
    <source>
        <dbReference type="Proteomes" id="UP001321749"/>
    </source>
</evidence>
<dbReference type="AlphaFoldDB" id="A0AAV9HGS9"/>
<keyword evidence="1" id="KW-0732">Signal</keyword>
<evidence type="ECO:0000256" key="1">
    <source>
        <dbReference type="SAM" id="SignalP"/>
    </source>
</evidence>
<organism evidence="2 3">
    <name type="scientific">Cladorrhinum samala</name>
    <dbReference type="NCBI Taxonomy" id="585594"/>
    <lineage>
        <taxon>Eukaryota</taxon>
        <taxon>Fungi</taxon>
        <taxon>Dikarya</taxon>
        <taxon>Ascomycota</taxon>
        <taxon>Pezizomycotina</taxon>
        <taxon>Sordariomycetes</taxon>
        <taxon>Sordariomycetidae</taxon>
        <taxon>Sordariales</taxon>
        <taxon>Podosporaceae</taxon>
        <taxon>Cladorrhinum</taxon>
    </lineage>
</organism>
<protein>
    <submittedName>
        <fullName evidence="2">Uncharacterized protein</fullName>
    </submittedName>
</protein>